<gene>
    <name evidence="1" type="ORF">GCM10010394_63110</name>
</gene>
<accession>A0ABP3S7F7</accession>
<comment type="caution">
    <text evidence="1">The sequence shown here is derived from an EMBL/GenBank/DDBJ whole genome shotgun (WGS) entry which is preliminary data.</text>
</comment>
<keyword evidence="2" id="KW-1185">Reference proteome</keyword>
<reference evidence="2" key="1">
    <citation type="journal article" date="2019" name="Int. J. Syst. Evol. Microbiol.">
        <title>The Global Catalogue of Microorganisms (GCM) 10K type strain sequencing project: providing services to taxonomists for standard genome sequencing and annotation.</title>
        <authorList>
            <consortium name="The Broad Institute Genomics Platform"/>
            <consortium name="The Broad Institute Genome Sequencing Center for Infectious Disease"/>
            <person name="Wu L."/>
            <person name="Ma J."/>
        </authorList>
    </citation>
    <scope>NUCLEOTIDE SEQUENCE [LARGE SCALE GENOMIC DNA]</scope>
    <source>
        <strain evidence="2">JCM 5067</strain>
    </source>
</reference>
<organism evidence="1 2">
    <name type="scientific">Streptomyces crystallinus</name>
    <dbReference type="NCBI Taxonomy" id="68191"/>
    <lineage>
        <taxon>Bacteria</taxon>
        <taxon>Bacillati</taxon>
        <taxon>Actinomycetota</taxon>
        <taxon>Actinomycetes</taxon>
        <taxon>Kitasatosporales</taxon>
        <taxon>Streptomycetaceae</taxon>
        <taxon>Streptomyces</taxon>
    </lineage>
</organism>
<evidence type="ECO:0000313" key="1">
    <source>
        <dbReference type="EMBL" id="GAA0623741.1"/>
    </source>
</evidence>
<dbReference type="RefSeq" id="WP_344079481.1">
    <property type="nucleotide sequence ID" value="NZ_BAAACA010000052.1"/>
</dbReference>
<protein>
    <submittedName>
        <fullName evidence="1">Uncharacterized protein</fullName>
    </submittedName>
</protein>
<sequence length="68" mass="7403">MAVFDRVSRVRVRAVRITEGSSAALLSEVVTLEDSLSISSEYYGRLVSAAQELGTLKSVDKLDELVTD</sequence>
<dbReference type="Proteomes" id="UP001500668">
    <property type="component" value="Unassembled WGS sequence"/>
</dbReference>
<evidence type="ECO:0000313" key="2">
    <source>
        <dbReference type="Proteomes" id="UP001500668"/>
    </source>
</evidence>
<proteinExistence type="predicted"/>
<dbReference type="EMBL" id="BAAACA010000052">
    <property type="protein sequence ID" value="GAA0623741.1"/>
    <property type="molecule type" value="Genomic_DNA"/>
</dbReference>
<name>A0ABP3S7F7_9ACTN</name>